<keyword evidence="2" id="KW-1185">Reference proteome</keyword>
<protein>
    <submittedName>
        <fullName evidence="3">Uncharacterized protein LOC102804670</fullName>
    </submittedName>
</protein>
<feature type="transmembrane region" description="Helical" evidence="1">
    <location>
        <begin position="210"/>
        <end position="234"/>
    </location>
</feature>
<dbReference type="GeneID" id="102804670"/>
<dbReference type="RefSeq" id="XP_006820433.1">
    <property type="nucleotide sequence ID" value="XM_006820370.1"/>
</dbReference>
<keyword evidence="1" id="KW-0472">Membrane</keyword>
<evidence type="ECO:0000313" key="3">
    <source>
        <dbReference type="RefSeq" id="XP_006820433.1"/>
    </source>
</evidence>
<sequence length="277" mass="28981">MDRTNYINDWKRLLEGLNLYNIDEIVNDLLDNGYTVTELRNVIETKGNDVMMAALRKIISNALVLKHIIGRVELSYMKKDCDKSISVSDIQRIIQCYQSYIHPEDRKLLQAAVTCVAKEIPSKALTDAEIVCASETMQIVFRCGTKENMYLVVRNDGKNKFAVVRGMANSPNMSSGLKWGIGVGIALGAILGGLAAGPLGYAIAIKASGAVVACAAGSGSLTAVAIGGGAVVVIEGVVAGAAAGAVAGAAAGCVIGGGAGIAASFITNVEWKMIKDE</sequence>
<keyword evidence="1" id="KW-1133">Transmembrane helix</keyword>
<evidence type="ECO:0000313" key="2">
    <source>
        <dbReference type="Proteomes" id="UP000694865"/>
    </source>
</evidence>
<gene>
    <name evidence="3" type="primary">LOC102804670</name>
</gene>
<accession>A0ABM0MK92</accession>
<reference evidence="3" key="1">
    <citation type="submission" date="2025-08" db="UniProtKB">
        <authorList>
            <consortium name="RefSeq"/>
        </authorList>
    </citation>
    <scope>IDENTIFICATION</scope>
    <source>
        <tissue evidence="3">Testes</tissue>
    </source>
</reference>
<evidence type="ECO:0000256" key="1">
    <source>
        <dbReference type="SAM" id="Phobius"/>
    </source>
</evidence>
<keyword evidence="1" id="KW-0812">Transmembrane</keyword>
<organism evidence="2 3">
    <name type="scientific">Saccoglossus kowalevskii</name>
    <name type="common">Acorn worm</name>
    <dbReference type="NCBI Taxonomy" id="10224"/>
    <lineage>
        <taxon>Eukaryota</taxon>
        <taxon>Metazoa</taxon>
        <taxon>Hemichordata</taxon>
        <taxon>Enteropneusta</taxon>
        <taxon>Harrimaniidae</taxon>
        <taxon>Saccoglossus</taxon>
    </lineage>
</organism>
<feature type="transmembrane region" description="Helical" evidence="1">
    <location>
        <begin position="179"/>
        <end position="203"/>
    </location>
</feature>
<name>A0ABM0MK92_SACKO</name>
<dbReference type="Proteomes" id="UP000694865">
    <property type="component" value="Unplaced"/>
</dbReference>
<proteinExistence type="predicted"/>
<feature type="transmembrane region" description="Helical" evidence="1">
    <location>
        <begin position="240"/>
        <end position="266"/>
    </location>
</feature>